<dbReference type="OrthoDB" id="9799590at2"/>
<keyword evidence="2" id="KW-1185">Reference proteome</keyword>
<reference evidence="2" key="1">
    <citation type="submission" date="2015-02" db="EMBL/GenBank/DDBJ databases">
        <title>Description and complete genome sequence of the first cultured representative of the subdivision 5 of the Verrucomicrobia phylum.</title>
        <authorList>
            <person name="Spring S."/>
            <person name="Bunk B."/>
            <person name="Sproer C."/>
            <person name="Klenk H.-P."/>
        </authorList>
    </citation>
    <scope>NUCLEOTIDE SEQUENCE [LARGE SCALE GENOMIC DNA]</scope>
    <source>
        <strain evidence="2">L21-Fru-AB</strain>
    </source>
</reference>
<protein>
    <submittedName>
        <fullName evidence="1">Uncharacterized protein</fullName>
    </submittedName>
</protein>
<dbReference type="InterPro" id="IPR011990">
    <property type="entry name" value="TPR-like_helical_dom_sf"/>
</dbReference>
<gene>
    <name evidence="1" type="ORF">L21SP4_00846</name>
</gene>
<dbReference type="SUPFAM" id="SSF48452">
    <property type="entry name" value="TPR-like"/>
    <property type="match status" value="1"/>
</dbReference>
<dbReference type="KEGG" id="vbl:L21SP4_00846"/>
<organism evidence="1 2">
    <name type="scientific">Kiritimatiella glycovorans</name>
    <dbReference type="NCBI Taxonomy" id="1307763"/>
    <lineage>
        <taxon>Bacteria</taxon>
        <taxon>Pseudomonadati</taxon>
        <taxon>Kiritimatiellota</taxon>
        <taxon>Kiritimatiellia</taxon>
        <taxon>Kiritimatiellales</taxon>
        <taxon>Kiritimatiellaceae</taxon>
        <taxon>Kiritimatiella</taxon>
    </lineage>
</organism>
<proteinExistence type="predicted"/>
<evidence type="ECO:0000313" key="2">
    <source>
        <dbReference type="Proteomes" id="UP000035268"/>
    </source>
</evidence>
<dbReference type="NCBIfam" id="NF047558">
    <property type="entry name" value="TPR_END_plus"/>
    <property type="match status" value="1"/>
</dbReference>
<dbReference type="Proteomes" id="UP000035268">
    <property type="component" value="Chromosome"/>
</dbReference>
<evidence type="ECO:0000313" key="1">
    <source>
        <dbReference type="EMBL" id="AKJ64109.1"/>
    </source>
</evidence>
<dbReference type="STRING" id="1307763.L21SP4_00846"/>
<sequence>MNKDEKARHDDQVECAFLEAVARRLPMDDEVLRPLAEAYTRLGDYGSGLGVDRQLARLCPEDPLVWYNLACSHALLGAVDEAVAALGRAVEIGYDDYDWMKQDRHLDPLRDDPRFQSLLEWVYAYGDDEEESYEEF</sequence>
<dbReference type="Gene3D" id="1.25.40.10">
    <property type="entry name" value="Tetratricopeptide repeat domain"/>
    <property type="match status" value="1"/>
</dbReference>
<dbReference type="EMBL" id="CP010904">
    <property type="protein sequence ID" value="AKJ64109.1"/>
    <property type="molecule type" value="Genomic_DNA"/>
</dbReference>
<dbReference type="RefSeq" id="WP_052881475.1">
    <property type="nucleotide sequence ID" value="NZ_CP010904.1"/>
</dbReference>
<reference evidence="1 2" key="2">
    <citation type="journal article" date="2016" name="ISME J.">
        <title>Characterization of the first cultured representative of Verrucomicrobia subdivision 5 indicates the proposal of a novel phylum.</title>
        <authorList>
            <person name="Spring S."/>
            <person name="Bunk B."/>
            <person name="Sproer C."/>
            <person name="Schumann P."/>
            <person name="Rohde M."/>
            <person name="Tindall B.J."/>
            <person name="Klenk H.P."/>
        </authorList>
    </citation>
    <scope>NUCLEOTIDE SEQUENCE [LARGE SCALE GENOMIC DNA]</scope>
    <source>
        <strain evidence="1 2">L21-Fru-AB</strain>
    </source>
</reference>
<name>A0A0G3EIW3_9BACT</name>
<accession>A0A0G3EIW3</accession>
<dbReference type="AlphaFoldDB" id="A0A0G3EIW3"/>